<accession>A0AAE0YSK4</accession>
<evidence type="ECO:0000256" key="1">
    <source>
        <dbReference type="SAM" id="MobiDB-lite"/>
    </source>
</evidence>
<feature type="region of interest" description="Disordered" evidence="1">
    <location>
        <begin position="1"/>
        <end position="30"/>
    </location>
</feature>
<evidence type="ECO:0000313" key="2">
    <source>
        <dbReference type="EMBL" id="KAK3754810.1"/>
    </source>
</evidence>
<name>A0AAE0YSK4_9GAST</name>
<evidence type="ECO:0000313" key="3">
    <source>
        <dbReference type="Proteomes" id="UP001283361"/>
    </source>
</evidence>
<keyword evidence="3" id="KW-1185">Reference proteome</keyword>
<gene>
    <name evidence="2" type="ORF">RRG08_003609</name>
</gene>
<dbReference type="Proteomes" id="UP001283361">
    <property type="component" value="Unassembled WGS sequence"/>
</dbReference>
<organism evidence="2 3">
    <name type="scientific">Elysia crispata</name>
    <name type="common">lettuce slug</name>
    <dbReference type="NCBI Taxonomy" id="231223"/>
    <lineage>
        <taxon>Eukaryota</taxon>
        <taxon>Metazoa</taxon>
        <taxon>Spiralia</taxon>
        <taxon>Lophotrochozoa</taxon>
        <taxon>Mollusca</taxon>
        <taxon>Gastropoda</taxon>
        <taxon>Heterobranchia</taxon>
        <taxon>Euthyneura</taxon>
        <taxon>Panpulmonata</taxon>
        <taxon>Sacoglossa</taxon>
        <taxon>Placobranchoidea</taxon>
        <taxon>Plakobranchidae</taxon>
        <taxon>Elysia</taxon>
    </lineage>
</organism>
<proteinExistence type="predicted"/>
<feature type="region of interest" description="Disordered" evidence="1">
    <location>
        <begin position="194"/>
        <end position="256"/>
    </location>
</feature>
<reference evidence="2" key="1">
    <citation type="journal article" date="2023" name="G3 (Bethesda)">
        <title>A reference genome for the long-term kleptoplast-retaining sea slug Elysia crispata morphotype clarki.</title>
        <authorList>
            <person name="Eastman K.E."/>
            <person name="Pendleton A.L."/>
            <person name="Shaikh M.A."/>
            <person name="Suttiyut T."/>
            <person name="Ogas R."/>
            <person name="Tomko P."/>
            <person name="Gavelis G."/>
            <person name="Widhalm J.R."/>
            <person name="Wisecaver J.H."/>
        </authorList>
    </citation>
    <scope>NUCLEOTIDE SEQUENCE</scope>
    <source>
        <strain evidence="2">ECLA1</strain>
    </source>
</reference>
<sequence>GHFPGCPPCSRPRVGERPPSSRREGIRPGPPHFIFEGCQHSSPSGVAFGTEILTTCWRRSRSGLACGGDFCGKCCPRSSDRDRGWGDGASPPLKIRRKRLMFPHPDSRLKGMLSKLRPRRTVTGGSGWRGGLRPHQKRHKRFWRAVTGGCQQVPTAPVRLKSCPFEEKKKRWGEELLRWRQRLPLKNSGKLGYVRKPKCTSPSDPTPLNAILNRGKPNPCKGAVLREKRSPKGFPVGPPPQRGLASPTGASRSGNL</sequence>
<protein>
    <submittedName>
        <fullName evidence="2">Uncharacterized protein</fullName>
    </submittedName>
</protein>
<feature type="non-terminal residue" evidence="2">
    <location>
        <position position="1"/>
    </location>
</feature>
<dbReference type="EMBL" id="JAWDGP010005634">
    <property type="protein sequence ID" value="KAK3754810.1"/>
    <property type="molecule type" value="Genomic_DNA"/>
</dbReference>
<feature type="compositionally biased region" description="Basic and acidic residues" evidence="1">
    <location>
        <begin position="13"/>
        <end position="26"/>
    </location>
</feature>
<feature type="compositionally biased region" description="Pro residues" evidence="1">
    <location>
        <begin position="1"/>
        <end position="10"/>
    </location>
</feature>
<comment type="caution">
    <text evidence="2">The sequence shown here is derived from an EMBL/GenBank/DDBJ whole genome shotgun (WGS) entry which is preliminary data.</text>
</comment>
<dbReference type="AlphaFoldDB" id="A0AAE0YSK4"/>